<dbReference type="Proteomes" id="UP000033428">
    <property type="component" value="Unassembled WGS sequence"/>
</dbReference>
<dbReference type="InterPro" id="IPR013320">
    <property type="entry name" value="ConA-like_dom_sf"/>
</dbReference>
<sequence>MIYSAHGTTTAYLEIYEKKIGLSVGKSYFQNSTEIADGEWHHVVAVMERDKGITIYVDGIGETGGAPESTDLQFTSDIFFGKYSGGGYYWNGALADIKIYNRAITDDEVLSVYSGINETSQGLIGKWHESNAAGSSIVDTISGNDARLYGAIPSGDLNTVVSSEMDSFFLMKSEILDEQNKITENNLPTDDLTKIFVK</sequence>
<dbReference type="AlphaFoldDB" id="A0A0F0CMT7"/>
<dbReference type="Gene3D" id="2.60.120.200">
    <property type="match status" value="1"/>
</dbReference>
<protein>
    <submittedName>
        <fullName evidence="2">Laminin G, subdomain protein 2 domain protein</fullName>
    </submittedName>
</protein>
<accession>A0A0F0CMT7</accession>
<dbReference type="Pfam" id="PF13385">
    <property type="entry name" value="Laminin_G_3"/>
    <property type="match status" value="1"/>
</dbReference>
<gene>
    <name evidence="2" type="ORF">OMAG_002848</name>
</gene>
<dbReference type="PROSITE" id="PS50025">
    <property type="entry name" value="LAM_G_DOMAIN"/>
    <property type="match status" value="1"/>
</dbReference>
<dbReference type="SUPFAM" id="SSF49899">
    <property type="entry name" value="Concanavalin A-like lectins/glucanases"/>
    <property type="match status" value="1"/>
</dbReference>
<dbReference type="EMBL" id="JYNY01000626">
    <property type="protein sequence ID" value="KJJ83304.1"/>
    <property type="molecule type" value="Genomic_DNA"/>
</dbReference>
<name>A0A0F0CMT7_9BACT</name>
<evidence type="ECO:0000259" key="1">
    <source>
        <dbReference type="PROSITE" id="PS50025"/>
    </source>
</evidence>
<reference evidence="2" key="1">
    <citation type="submission" date="2015-02" db="EMBL/GenBank/DDBJ databases">
        <title>Single-cell genomics of uncultivated deep-branching MTB reveals a conserved set of magnetosome genes.</title>
        <authorList>
            <person name="Kolinko S."/>
            <person name="Richter M."/>
            <person name="Glockner F.O."/>
            <person name="Brachmann A."/>
            <person name="Schuler D."/>
        </authorList>
    </citation>
    <scope>NUCLEOTIDE SEQUENCE [LARGE SCALE GENOMIC DNA]</scope>
    <source>
        <strain evidence="2">SKK-01</strain>
    </source>
</reference>
<dbReference type="InterPro" id="IPR001791">
    <property type="entry name" value="Laminin_G"/>
</dbReference>
<organism evidence="2 3">
    <name type="scientific">Candidatus Omnitrophus magneticus</name>
    <dbReference type="NCBI Taxonomy" id="1609969"/>
    <lineage>
        <taxon>Bacteria</taxon>
        <taxon>Pseudomonadati</taxon>
        <taxon>Candidatus Omnitrophota</taxon>
        <taxon>Candidatus Omnitrophus</taxon>
    </lineage>
</organism>
<proteinExistence type="predicted"/>
<evidence type="ECO:0000313" key="2">
    <source>
        <dbReference type="EMBL" id="KJJ83304.1"/>
    </source>
</evidence>
<keyword evidence="3" id="KW-1185">Reference proteome</keyword>
<comment type="caution">
    <text evidence="2">The sequence shown here is derived from an EMBL/GenBank/DDBJ whole genome shotgun (WGS) entry which is preliminary data.</text>
</comment>
<feature type="domain" description="Laminin G" evidence="1">
    <location>
        <begin position="1"/>
        <end position="120"/>
    </location>
</feature>
<evidence type="ECO:0000313" key="3">
    <source>
        <dbReference type="Proteomes" id="UP000033428"/>
    </source>
</evidence>